<name>A0ABZ2IG45_9CAUL</name>
<dbReference type="PANTHER" id="PTHR43300">
    <property type="entry name" value="ACETYLTRANSFERASE"/>
    <property type="match status" value="1"/>
</dbReference>
<evidence type="ECO:0000256" key="1">
    <source>
        <dbReference type="ARBA" id="ARBA00007274"/>
    </source>
</evidence>
<dbReference type="SUPFAM" id="SSF51161">
    <property type="entry name" value="Trimeric LpxA-like enzymes"/>
    <property type="match status" value="1"/>
</dbReference>
<protein>
    <recommendedName>
        <fullName evidence="6">Hexapeptide transferase</fullName>
    </recommendedName>
</protein>
<evidence type="ECO:0008006" key="6">
    <source>
        <dbReference type="Google" id="ProtNLM"/>
    </source>
</evidence>
<reference evidence="4 5" key="1">
    <citation type="submission" date="2024-02" db="EMBL/GenBank/DDBJ databases">
        <title>Distribution and functional of Brevundimonas-related endobacteria within Verticillium dahliae.</title>
        <authorList>
            <person name="Zeng H."/>
        </authorList>
    </citation>
    <scope>NUCLEOTIDE SEQUENCE [LARGE SCALE GENOMIC DNA]</scope>
    <source>
        <strain evidence="4 5">TRM 44200</strain>
    </source>
</reference>
<keyword evidence="5" id="KW-1185">Reference proteome</keyword>
<evidence type="ECO:0000313" key="5">
    <source>
        <dbReference type="Proteomes" id="UP001363460"/>
    </source>
</evidence>
<sequence>MNRSVLLIGGGGHARVVLDGLLAMGRFCLGVTAREAPDLADLSYIGDDEAAFHRFPKGVEAALGVGGTPRQGASGTALRRRVYDQYVERGFHFPPVIGRGVIMAPDVVLEDGAQVIAGAILQPNVRVAANAIVNTGARVDHDTVVDRHAMVAPGAVLCGGVEIGVGAYIGAGATVLQGIRIGADAVVAAGAVATVDVPDGGYVSRR</sequence>
<evidence type="ECO:0000256" key="2">
    <source>
        <dbReference type="ARBA" id="ARBA00022679"/>
    </source>
</evidence>
<proteinExistence type="inferred from homology"/>
<keyword evidence="2" id="KW-0808">Transferase</keyword>
<dbReference type="Gene3D" id="3.40.50.20">
    <property type="match status" value="1"/>
</dbReference>
<dbReference type="RefSeq" id="WP_291783302.1">
    <property type="nucleotide sequence ID" value="NZ_CP146369.1"/>
</dbReference>
<dbReference type="EMBL" id="CP146369">
    <property type="protein sequence ID" value="WWT54606.1"/>
    <property type="molecule type" value="Genomic_DNA"/>
</dbReference>
<accession>A0ABZ2IG45</accession>
<dbReference type="PROSITE" id="PS00101">
    <property type="entry name" value="HEXAPEP_TRANSFERASES"/>
    <property type="match status" value="1"/>
</dbReference>
<dbReference type="PANTHER" id="PTHR43300:SF7">
    <property type="entry name" value="UDP-N-ACETYLBACILLOSAMINE N-ACETYLTRANSFERASE"/>
    <property type="match status" value="1"/>
</dbReference>
<comment type="similarity">
    <text evidence="1">Belongs to the transferase hexapeptide repeat family.</text>
</comment>
<dbReference type="Proteomes" id="UP001363460">
    <property type="component" value="Chromosome"/>
</dbReference>
<gene>
    <name evidence="4" type="ORF">V8J38_15345</name>
</gene>
<dbReference type="InterPro" id="IPR050179">
    <property type="entry name" value="Trans_hexapeptide_repeat"/>
</dbReference>
<organism evidence="4 5">
    <name type="scientific">Brevundimonas olei</name>
    <dbReference type="NCBI Taxonomy" id="657642"/>
    <lineage>
        <taxon>Bacteria</taxon>
        <taxon>Pseudomonadati</taxon>
        <taxon>Pseudomonadota</taxon>
        <taxon>Alphaproteobacteria</taxon>
        <taxon>Caulobacterales</taxon>
        <taxon>Caulobacteraceae</taxon>
        <taxon>Brevundimonas</taxon>
    </lineage>
</organism>
<dbReference type="InterPro" id="IPR011004">
    <property type="entry name" value="Trimer_LpxA-like_sf"/>
</dbReference>
<evidence type="ECO:0000256" key="3">
    <source>
        <dbReference type="ARBA" id="ARBA00022737"/>
    </source>
</evidence>
<dbReference type="InterPro" id="IPR018357">
    <property type="entry name" value="Hexapep_transf_CS"/>
</dbReference>
<keyword evidence="3" id="KW-0677">Repeat</keyword>
<dbReference type="Gene3D" id="2.160.10.10">
    <property type="entry name" value="Hexapeptide repeat proteins"/>
    <property type="match status" value="1"/>
</dbReference>
<evidence type="ECO:0000313" key="4">
    <source>
        <dbReference type="EMBL" id="WWT54606.1"/>
    </source>
</evidence>